<protein>
    <submittedName>
        <fullName evidence="1">Uncharacterized protein</fullName>
    </submittedName>
</protein>
<evidence type="ECO:0000313" key="1">
    <source>
        <dbReference type="EMBL" id="QNP55094.1"/>
    </source>
</evidence>
<dbReference type="RefSeq" id="WP_187720230.1">
    <property type="nucleotide sequence ID" value="NZ_CP060789.1"/>
</dbReference>
<dbReference type="Proteomes" id="UP000516117">
    <property type="component" value="Chromosome"/>
</dbReference>
<accession>A0A7H0H3H8</accession>
<evidence type="ECO:0000313" key="2">
    <source>
        <dbReference type="Proteomes" id="UP000516117"/>
    </source>
</evidence>
<dbReference type="EMBL" id="CP060789">
    <property type="protein sequence ID" value="QNP55094.1"/>
    <property type="molecule type" value="Genomic_DNA"/>
</dbReference>
<dbReference type="KEGG" id="tdf:H9L22_12590"/>
<dbReference type="AlphaFoldDB" id="A0A7H0H3H8"/>
<sequence length="166" mass="17748">MYLVMQPAPAAAPEPAPTVTVTTTTTATATVTATRTLPPAAPPTPTPPATWTEVDAYMDTSDAAWALKEAPESFRAMAADFINNDTDGCGRMMWVTDIHPDGFVIGSQGGITCGGGAHYIWVDSGNGWEELFGMQDLLPCEDLERAGVPQDTHSLECVSNDEVYFY</sequence>
<gene>
    <name evidence="1" type="ORF">H9L22_12590</name>
</gene>
<name>A0A7H0H3H8_9ACTN</name>
<keyword evidence="2" id="KW-1185">Reference proteome</keyword>
<proteinExistence type="predicted"/>
<reference evidence="1 2" key="1">
    <citation type="submission" date="2020-08" db="EMBL/GenBank/DDBJ databases">
        <title>Genome sequence of Tessaracoccus defluvii JCM 17540T.</title>
        <authorList>
            <person name="Hyun D.-W."/>
            <person name="Bae J.-W."/>
        </authorList>
    </citation>
    <scope>NUCLEOTIDE SEQUENCE [LARGE SCALE GENOMIC DNA]</scope>
    <source>
        <strain evidence="1 2">JCM 17540</strain>
    </source>
</reference>
<organism evidence="1 2">
    <name type="scientific">Tessaracoccus defluvii</name>
    <dbReference type="NCBI Taxonomy" id="1285901"/>
    <lineage>
        <taxon>Bacteria</taxon>
        <taxon>Bacillati</taxon>
        <taxon>Actinomycetota</taxon>
        <taxon>Actinomycetes</taxon>
        <taxon>Propionibacteriales</taxon>
        <taxon>Propionibacteriaceae</taxon>
        <taxon>Tessaracoccus</taxon>
    </lineage>
</organism>